<evidence type="ECO:0000313" key="3">
    <source>
        <dbReference type="Proteomes" id="UP000193781"/>
    </source>
</evidence>
<feature type="region of interest" description="Disordered" evidence="1">
    <location>
        <begin position="117"/>
        <end position="169"/>
    </location>
</feature>
<sequence length="436" mass="42348">MSGQAGEAAKKLDSALEKNHSQLNDADVQLTDAILSASASDDQGKGELDGLKQSIIDEVNRIGPDAVGTRAGMSELAEFLKGKTSDIVRVAHSQHVDSDSKSKVLDALAARFDALDKTGQGDRSDPAGPAANGAPPAGGPGAPGGPAGAGAPGGGLAGDPGMLGNDPLLSGPLPSDGLLGGLPGALGPALGSAAGIPAALGSAIPGLGGGGLGGLGDSLGSALRESRGSDRGDEHSSDLKDQHGGPDTKGGAQGSNNAPGTLADQHQNQGNGAGGGGQPPTAAAAGPGQPPVGPPAPDLNVDVKGLGPVKVDNAALATASRQVLAGGNLHDEYNKNNIAVPPPGTPVEAPVSPGKTVFGDVGQYMGKQIMALGNQKAWIDGQGAVDFDKIDFGTDFLGWLHPSLPTVPTAAAIPVAAAPTAAPAPTLAAGLPGTTS</sequence>
<protein>
    <recommendedName>
        <fullName evidence="4">Biofilm regulator BssS</fullName>
    </recommendedName>
</protein>
<feature type="compositionally biased region" description="Pro residues" evidence="1">
    <location>
        <begin position="288"/>
        <end position="297"/>
    </location>
</feature>
<gene>
    <name evidence="2" type="ORF">AWC17_25120</name>
</gene>
<evidence type="ECO:0000313" key="2">
    <source>
        <dbReference type="EMBL" id="ORW32692.1"/>
    </source>
</evidence>
<dbReference type="Proteomes" id="UP000193781">
    <property type="component" value="Unassembled WGS sequence"/>
</dbReference>
<evidence type="ECO:0008006" key="4">
    <source>
        <dbReference type="Google" id="ProtNLM"/>
    </source>
</evidence>
<feature type="region of interest" description="Disordered" evidence="1">
    <location>
        <begin position="218"/>
        <end position="303"/>
    </location>
</feature>
<dbReference type="Pfam" id="PF10774">
    <property type="entry name" value="DUF4226"/>
    <property type="match status" value="1"/>
</dbReference>
<feature type="compositionally biased region" description="Low complexity" evidence="1">
    <location>
        <begin position="126"/>
        <end position="135"/>
    </location>
</feature>
<organism evidence="2 3">
    <name type="scientific">Mycobacterium nebraskense</name>
    <dbReference type="NCBI Taxonomy" id="244292"/>
    <lineage>
        <taxon>Bacteria</taxon>
        <taxon>Bacillati</taxon>
        <taxon>Actinomycetota</taxon>
        <taxon>Actinomycetes</taxon>
        <taxon>Mycobacteriales</taxon>
        <taxon>Mycobacteriaceae</taxon>
        <taxon>Mycobacterium</taxon>
    </lineage>
</organism>
<reference evidence="2 3" key="1">
    <citation type="submission" date="2016-01" db="EMBL/GenBank/DDBJ databases">
        <title>The new phylogeny of the genus Mycobacterium.</title>
        <authorList>
            <person name="Tarcisio F."/>
            <person name="Conor M."/>
            <person name="Antonella G."/>
            <person name="Elisabetta G."/>
            <person name="Giulia F.S."/>
            <person name="Sara T."/>
            <person name="Anna F."/>
            <person name="Clotilde B."/>
            <person name="Roberto B."/>
            <person name="Veronica D.S."/>
            <person name="Fabio R."/>
            <person name="Monica P."/>
            <person name="Olivier J."/>
            <person name="Enrico T."/>
            <person name="Nicola S."/>
        </authorList>
    </citation>
    <scope>NUCLEOTIDE SEQUENCE [LARGE SCALE GENOMIC DNA]</scope>
    <source>
        <strain evidence="2 3">DSM 44803</strain>
    </source>
</reference>
<evidence type="ECO:0000256" key="1">
    <source>
        <dbReference type="SAM" id="MobiDB-lite"/>
    </source>
</evidence>
<feature type="compositionally biased region" description="Basic and acidic residues" evidence="1">
    <location>
        <begin position="224"/>
        <end position="246"/>
    </location>
</feature>
<keyword evidence="3" id="KW-1185">Reference proteome</keyword>
<proteinExistence type="predicted"/>
<dbReference type="AlphaFoldDB" id="A0A1X1ZZ35"/>
<accession>A0A1X1ZZ35</accession>
<dbReference type="InterPro" id="IPR019710">
    <property type="entry name" value="DUF4226"/>
</dbReference>
<dbReference type="RefSeq" id="WP_085164291.1">
    <property type="nucleotide sequence ID" value="NZ_LQPH01000032.1"/>
</dbReference>
<comment type="caution">
    <text evidence="2">The sequence shown here is derived from an EMBL/GenBank/DDBJ whole genome shotgun (WGS) entry which is preliminary data.</text>
</comment>
<feature type="compositionally biased region" description="Gly residues" evidence="1">
    <location>
        <begin position="139"/>
        <end position="158"/>
    </location>
</feature>
<dbReference type="EMBL" id="LQPH01000032">
    <property type="protein sequence ID" value="ORW32692.1"/>
    <property type="molecule type" value="Genomic_DNA"/>
</dbReference>
<name>A0A1X1ZZ35_9MYCO</name>